<evidence type="ECO:0000256" key="1">
    <source>
        <dbReference type="ARBA" id="ARBA00006043"/>
    </source>
</evidence>
<evidence type="ECO:0000313" key="7">
    <source>
        <dbReference type="EMBL" id="OAA65483.1"/>
    </source>
</evidence>
<dbReference type="InterPro" id="IPR055417">
    <property type="entry name" value="UFD1_N1"/>
</dbReference>
<feature type="domain" description="DUF7590" evidence="6">
    <location>
        <begin position="276"/>
        <end position="430"/>
    </location>
</feature>
<feature type="region of interest" description="Disordered" evidence="3">
    <location>
        <begin position="437"/>
        <end position="462"/>
    </location>
</feature>
<name>A0A167XW51_9HYPO</name>
<feature type="compositionally biased region" description="Acidic residues" evidence="3">
    <location>
        <begin position="1"/>
        <end position="13"/>
    </location>
</feature>
<dbReference type="Pfam" id="PF16558">
    <property type="entry name" value="AZUL"/>
    <property type="match status" value="1"/>
</dbReference>
<dbReference type="InterPro" id="IPR042299">
    <property type="entry name" value="Ufd1-like_Nn"/>
</dbReference>
<organism evidence="7 8">
    <name type="scientific">Niveomyces insectorum RCEF 264</name>
    <dbReference type="NCBI Taxonomy" id="1081102"/>
    <lineage>
        <taxon>Eukaryota</taxon>
        <taxon>Fungi</taxon>
        <taxon>Dikarya</taxon>
        <taxon>Ascomycota</taxon>
        <taxon>Pezizomycotina</taxon>
        <taxon>Sordariomycetes</taxon>
        <taxon>Hypocreomycetidae</taxon>
        <taxon>Hypocreales</taxon>
        <taxon>Cordycipitaceae</taxon>
        <taxon>Niveomyces</taxon>
    </lineage>
</organism>
<feature type="region of interest" description="Disordered" evidence="3">
    <location>
        <begin position="1"/>
        <end position="26"/>
    </location>
</feature>
<feature type="domain" description="Ubiquitin fusion degradation protein UFD1 N-terminal subdomain 1" evidence="4">
    <location>
        <begin position="30"/>
        <end position="127"/>
    </location>
</feature>
<accession>A0A167XW51</accession>
<dbReference type="Pfam" id="PF03152">
    <property type="entry name" value="UFD1_N1"/>
    <property type="match status" value="1"/>
</dbReference>
<proteinExistence type="inferred from homology"/>
<evidence type="ECO:0000256" key="2">
    <source>
        <dbReference type="ARBA" id="ARBA00022786"/>
    </source>
</evidence>
<dbReference type="GO" id="GO:0034098">
    <property type="term" value="C:VCP-NPL4-UFD1 AAA ATPase complex"/>
    <property type="evidence" value="ECO:0007669"/>
    <property type="project" value="TreeGrafter"/>
</dbReference>
<sequence>MDVDDDDNDDDYEFQSQQQPQLPTVRYTDSFAVAPADRVGSPGRTLQGDKILLPPSALEALLSAAARAGPPRTAAAELELPQPLTFRLVNPTNQRAVYAGIREFSAAEGQVVLSSYLRTALGLDDDDDDDASTKPTVLSVSLHRLPKGTFVRLRPLAAGYRPADWRPLLERQLREGYTTLTQGTVFAVRGSTAGETFRFRVDGFRPPTAADSAESANGRAADTQKTLDGICVVDTDLEVDIEAADDELVAETSVHTTETGTKPTTTTTTTTTPTTSSPGGKIDIWKPVTGQVRAGDYVDYELPSWDRSRPLAIVLTDDDDDSATADRSDPDETYDKGYAVDLLVSPRSTRQRVVPRETEFVWANFSVADDDDDDTAAQGAKTITLAPSDAELAPAESLLITVHGWQPHGNRAATTASSTQPHRYTLRVRTILEEEGAAAGDRTHQAASRAKQQQDHGSGEEQCGNCHQWVPARTMVLHENFCRRNNVVCPECGHVFQRRSAAWRHHWHCAVDPADGGHGNTTASRAKHDAIFHPSVATSPASSSPYSCPACGELLPPFPSLPALARHRTTTCPAKRILCQFCQLEVPQEGDPTDPADAAATALTGQTPHERADGAHQAPRAARGRDAGSLRRALRRRVERRYLSQLLTGCGKAWCANPWCKTGRQNQGMEPLGGGKGGGTAALLPLVKPLVAAACDGNGNDDGNSNENGEAIAAPLHFCVDAASQARRTVAETLAAQGVYALPWCIAACESAGADAQEAWAWLADWAPQKRAAASPT</sequence>
<dbReference type="Pfam" id="PF23580">
    <property type="entry name" value="Znf_XAF1_N"/>
    <property type="match status" value="1"/>
</dbReference>
<reference evidence="7 8" key="1">
    <citation type="journal article" date="2016" name="Genome Biol. Evol.">
        <title>Divergent and convergent evolution of fungal pathogenicity.</title>
        <authorList>
            <person name="Shang Y."/>
            <person name="Xiao G."/>
            <person name="Zheng P."/>
            <person name="Cen K."/>
            <person name="Zhan S."/>
            <person name="Wang C."/>
        </authorList>
    </citation>
    <scope>NUCLEOTIDE SEQUENCE [LARGE SCALE GENOMIC DNA]</scope>
    <source>
        <strain evidence="7 8">RCEF 264</strain>
    </source>
</reference>
<dbReference type="InterPro" id="IPR042556">
    <property type="entry name" value="AZUL_sf"/>
</dbReference>
<evidence type="ECO:0000259" key="4">
    <source>
        <dbReference type="Pfam" id="PF03152"/>
    </source>
</evidence>
<dbReference type="AlphaFoldDB" id="A0A167XW51"/>
<feature type="region of interest" description="Disordered" evidence="3">
    <location>
        <begin position="251"/>
        <end position="282"/>
    </location>
</feature>
<dbReference type="OrthoDB" id="193703at2759"/>
<dbReference type="Pfam" id="PF24503">
    <property type="entry name" value="DUF7590"/>
    <property type="match status" value="1"/>
</dbReference>
<dbReference type="GO" id="GO:0031593">
    <property type="term" value="F:polyubiquitin modification-dependent protein binding"/>
    <property type="evidence" value="ECO:0007669"/>
    <property type="project" value="TreeGrafter"/>
</dbReference>
<dbReference type="GO" id="GO:0006511">
    <property type="term" value="P:ubiquitin-dependent protein catabolic process"/>
    <property type="evidence" value="ECO:0007669"/>
    <property type="project" value="InterPro"/>
</dbReference>
<dbReference type="GO" id="GO:0036503">
    <property type="term" value="P:ERAD pathway"/>
    <property type="evidence" value="ECO:0007669"/>
    <property type="project" value="TreeGrafter"/>
</dbReference>
<gene>
    <name evidence="7" type="ORF">SPI_02270</name>
</gene>
<comment type="similarity">
    <text evidence="1">Belongs to the UFD1 family.</text>
</comment>
<dbReference type="Proteomes" id="UP000076874">
    <property type="component" value="Unassembled WGS sequence"/>
</dbReference>
<dbReference type="InterPro" id="IPR004854">
    <property type="entry name" value="Ufd1-like"/>
</dbReference>
<dbReference type="Gene3D" id="6.10.130.10">
    <property type="entry name" value="Ubiquitin-protein ligase E3A, N-terminal zinc-binding domain (AZUL)"/>
    <property type="match status" value="1"/>
</dbReference>
<protein>
    <submittedName>
        <fullName evidence="7">Ubiquitin fusion degradation protein</fullName>
    </submittedName>
</protein>
<feature type="region of interest" description="Disordered" evidence="3">
    <location>
        <begin position="608"/>
        <end position="629"/>
    </location>
</feature>
<dbReference type="Gene3D" id="3.10.330.10">
    <property type="match status" value="1"/>
</dbReference>
<feature type="compositionally biased region" description="Low complexity" evidence="3">
    <location>
        <begin position="256"/>
        <end position="281"/>
    </location>
</feature>
<dbReference type="InterPro" id="IPR056012">
    <property type="entry name" value="DUF7590"/>
</dbReference>
<dbReference type="Gene3D" id="2.40.40.50">
    <property type="entry name" value="Ubiquitin fusion degradation protein UFD1, N-terminal domain"/>
    <property type="match status" value="1"/>
</dbReference>
<dbReference type="InterPro" id="IPR032353">
    <property type="entry name" value="AZUL"/>
</dbReference>
<evidence type="ECO:0000259" key="5">
    <source>
        <dbReference type="Pfam" id="PF16558"/>
    </source>
</evidence>
<dbReference type="PANTHER" id="PTHR12555">
    <property type="entry name" value="UBIQUITIN FUSION DEGRADATON PROTEIN 1"/>
    <property type="match status" value="1"/>
</dbReference>
<dbReference type="PANTHER" id="PTHR12555:SF15">
    <property type="entry name" value="FUSION DEGRADATION PROTEIN (UFD1), PUTATIVE (AFU_ORTHOLOGUE AFUA_4G04640)-RELATED"/>
    <property type="match status" value="1"/>
</dbReference>
<keyword evidence="2" id="KW-0833">Ubl conjugation pathway</keyword>
<evidence type="ECO:0000259" key="6">
    <source>
        <dbReference type="Pfam" id="PF24503"/>
    </source>
</evidence>
<keyword evidence="8" id="KW-1185">Reference proteome</keyword>
<dbReference type="EMBL" id="AZHD01000003">
    <property type="protein sequence ID" value="OAA65483.1"/>
    <property type="molecule type" value="Genomic_DNA"/>
</dbReference>
<dbReference type="STRING" id="1081102.A0A167XW51"/>
<evidence type="ECO:0000313" key="8">
    <source>
        <dbReference type="Proteomes" id="UP000076874"/>
    </source>
</evidence>
<feature type="domain" description="Ubiquitin-protein ligase E3A N-terminal zinc-binding" evidence="5">
    <location>
        <begin position="640"/>
        <end position="667"/>
    </location>
</feature>
<comment type="caution">
    <text evidence="7">The sequence shown here is derived from an EMBL/GenBank/DDBJ whole genome shotgun (WGS) entry which is preliminary data.</text>
</comment>
<evidence type="ECO:0000256" key="3">
    <source>
        <dbReference type="SAM" id="MobiDB-lite"/>
    </source>
</evidence>